<keyword evidence="7 11" id="KW-0418">Kinase</keyword>
<protein>
    <recommendedName>
        <fullName evidence="3 11">Thymidylate kinase</fullName>
        <ecNumber evidence="2 11">2.7.4.9</ecNumber>
    </recommendedName>
    <alternativeName>
        <fullName evidence="9 11">dTMP kinase</fullName>
    </alternativeName>
</protein>
<evidence type="ECO:0000256" key="11">
    <source>
        <dbReference type="HAMAP-Rule" id="MF_00165"/>
    </source>
</evidence>
<keyword evidence="5 11" id="KW-0545">Nucleotide biosynthesis</keyword>
<dbReference type="PANTHER" id="PTHR10344:SF4">
    <property type="entry name" value="UMP-CMP KINASE 2, MITOCHONDRIAL"/>
    <property type="match status" value="1"/>
</dbReference>
<evidence type="ECO:0000256" key="3">
    <source>
        <dbReference type="ARBA" id="ARBA00017144"/>
    </source>
</evidence>
<keyword evidence="6 11" id="KW-0547">Nucleotide-binding</keyword>
<name>A0ABT1L3H3_9GAMM</name>
<dbReference type="InterPro" id="IPR018094">
    <property type="entry name" value="Thymidylate_kinase"/>
</dbReference>
<evidence type="ECO:0000313" key="13">
    <source>
        <dbReference type="EMBL" id="MCP8351767.1"/>
    </source>
</evidence>
<dbReference type="InterPro" id="IPR039430">
    <property type="entry name" value="Thymidylate_kin-like_dom"/>
</dbReference>
<organism evidence="13 14">
    <name type="scientific">Candidatus Synchoanobacter obligatus</name>
    <dbReference type="NCBI Taxonomy" id="2919597"/>
    <lineage>
        <taxon>Bacteria</taxon>
        <taxon>Pseudomonadati</taxon>
        <taxon>Pseudomonadota</taxon>
        <taxon>Gammaproteobacteria</taxon>
        <taxon>Candidatus Comchoanobacterales</taxon>
        <taxon>Candidatus Comchoanobacteraceae</taxon>
        <taxon>Candidatus Synchoanobacter</taxon>
    </lineage>
</organism>
<dbReference type="HAMAP" id="MF_00165">
    <property type="entry name" value="Thymidylate_kinase"/>
    <property type="match status" value="1"/>
</dbReference>
<evidence type="ECO:0000256" key="7">
    <source>
        <dbReference type="ARBA" id="ARBA00022777"/>
    </source>
</evidence>
<evidence type="ECO:0000256" key="8">
    <source>
        <dbReference type="ARBA" id="ARBA00022840"/>
    </source>
</evidence>
<keyword evidence="8 11" id="KW-0067">ATP-binding</keyword>
<comment type="function">
    <text evidence="11">Phosphorylation of dTMP to form dTDP in both de novo and salvage pathways of dTTP synthesis.</text>
</comment>
<dbReference type="EMBL" id="JAKUDN010000001">
    <property type="protein sequence ID" value="MCP8351767.1"/>
    <property type="molecule type" value="Genomic_DNA"/>
</dbReference>
<feature type="binding site" evidence="11">
    <location>
        <begin position="12"/>
        <end position="19"/>
    </location>
    <ligand>
        <name>ATP</name>
        <dbReference type="ChEBI" id="CHEBI:30616"/>
    </ligand>
</feature>
<feature type="domain" description="Thymidylate kinase-like" evidence="12">
    <location>
        <begin position="10"/>
        <end position="197"/>
    </location>
</feature>
<evidence type="ECO:0000313" key="14">
    <source>
        <dbReference type="Proteomes" id="UP001320768"/>
    </source>
</evidence>
<dbReference type="Pfam" id="PF02223">
    <property type="entry name" value="Thymidylate_kin"/>
    <property type="match status" value="1"/>
</dbReference>
<keyword evidence="14" id="KW-1185">Reference proteome</keyword>
<evidence type="ECO:0000256" key="10">
    <source>
        <dbReference type="ARBA" id="ARBA00048743"/>
    </source>
</evidence>
<dbReference type="SUPFAM" id="SSF52540">
    <property type="entry name" value="P-loop containing nucleoside triphosphate hydrolases"/>
    <property type="match status" value="1"/>
</dbReference>
<keyword evidence="4 11" id="KW-0808">Transferase</keyword>
<evidence type="ECO:0000256" key="5">
    <source>
        <dbReference type="ARBA" id="ARBA00022727"/>
    </source>
</evidence>
<dbReference type="RefSeq" id="WP_258568881.1">
    <property type="nucleotide sequence ID" value="NZ_JAKUDN010000001.1"/>
</dbReference>
<evidence type="ECO:0000259" key="12">
    <source>
        <dbReference type="Pfam" id="PF02223"/>
    </source>
</evidence>
<dbReference type="InterPro" id="IPR027417">
    <property type="entry name" value="P-loop_NTPase"/>
</dbReference>
<evidence type="ECO:0000256" key="1">
    <source>
        <dbReference type="ARBA" id="ARBA00009776"/>
    </source>
</evidence>
<accession>A0ABT1L3H3</accession>
<dbReference type="GO" id="GO:0004798">
    <property type="term" value="F:dTMP kinase activity"/>
    <property type="evidence" value="ECO:0007669"/>
    <property type="project" value="UniProtKB-EC"/>
</dbReference>
<dbReference type="CDD" id="cd01672">
    <property type="entry name" value="TMPK"/>
    <property type="match status" value="1"/>
</dbReference>
<evidence type="ECO:0000256" key="6">
    <source>
        <dbReference type="ARBA" id="ARBA00022741"/>
    </source>
</evidence>
<dbReference type="NCBIfam" id="TIGR00041">
    <property type="entry name" value="DTMP_kinase"/>
    <property type="match status" value="1"/>
</dbReference>
<gene>
    <name evidence="11 13" type="primary">tmk</name>
    <name evidence="13" type="ORF">MKS91_00455</name>
</gene>
<proteinExistence type="inferred from homology"/>
<dbReference type="Proteomes" id="UP001320768">
    <property type="component" value="Unassembled WGS sequence"/>
</dbReference>
<comment type="catalytic activity">
    <reaction evidence="10 11">
        <text>dTMP + ATP = dTDP + ADP</text>
        <dbReference type="Rhea" id="RHEA:13517"/>
        <dbReference type="ChEBI" id="CHEBI:30616"/>
        <dbReference type="ChEBI" id="CHEBI:58369"/>
        <dbReference type="ChEBI" id="CHEBI:63528"/>
        <dbReference type="ChEBI" id="CHEBI:456216"/>
        <dbReference type="EC" id="2.7.4.9"/>
    </reaction>
</comment>
<dbReference type="Gene3D" id="3.40.50.300">
    <property type="entry name" value="P-loop containing nucleotide triphosphate hydrolases"/>
    <property type="match status" value="1"/>
</dbReference>
<evidence type="ECO:0000256" key="2">
    <source>
        <dbReference type="ARBA" id="ARBA00012980"/>
    </source>
</evidence>
<evidence type="ECO:0000256" key="9">
    <source>
        <dbReference type="ARBA" id="ARBA00029962"/>
    </source>
</evidence>
<dbReference type="PANTHER" id="PTHR10344">
    <property type="entry name" value="THYMIDYLATE KINASE"/>
    <property type="match status" value="1"/>
</dbReference>
<comment type="similarity">
    <text evidence="1 11">Belongs to the thymidylate kinase family.</text>
</comment>
<sequence>MNQDGLFITLEGIEGVGKTTLAKEVIAYLKGIGHKTLLTREPGGTDLAEKIRSILKDPDHVVDASTELLLMFASRSHHVSQVIAPALATGTSVVSDRYVDASYAYQGGGRGIPEETLDYFSEVACQSVSADITILVTCPVNIAMGRVLSRQERIDRIEQERYEFFERVQDAYIARAQRSSHYIMIDGSQDVSKVKSDLLESLTKKLAG</sequence>
<reference evidence="13 14" key="1">
    <citation type="journal article" date="2022" name="Nat. Microbiol.">
        <title>The microbiome of a bacterivorous marine choanoflagellate contains a resource-demanding obligate bacterial associate.</title>
        <authorList>
            <person name="Needham D.M."/>
            <person name="Poirier C."/>
            <person name="Bachy C."/>
            <person name="George E.E."/>
            <person name="Wilken S."/>
            <person name="Yung C.C.M."/>
            <person name="Limardo A.J."/>
            <person name="Morando M."/>
            <person name="Sudek L."/>
            <person name="Malmstrom R.R."/>
            <person name="Keeling P.J."/>
            <person name="Santoro A.E."/>
            <person name="Worden A.Z."/>
        </authorList>
    </citation>
    <scope>NUCLEOTIDE SEQUENCE [LARGE SCALE GENOMIC DNA]</scope>
    <source>
        <strain evidence="13 14">Comchoano-2</strain>
    </source>
</reference>
<dbReference type="EC" id="2.7.4.9" evidence="2 11"/>
<evidence type="ECO:0000256" key="4">
    <source>
        <dbReference type="ARBA" id="ARBA00022679"/>
    </source>
</evidence>
<comment type="caution">
    <text evidence="13">The sequence shown here is derived from an EMBL/GenBank/DDBJ whole genome shotgun (WGS) entry which is preliminary data.</text>
</comment>